<keyword evidence="1 2" id="KW-0175">Coiled coil</keyword>
<dbReference type="Gene3D" id="2.60.210.10">
    <property type="entry name" value="Apoptosis, Tumor Necrosis Factor Receptor Associated Protein 2, Chain A"/>
    <property type="match status" value="1"/>
</dbReference>
<dbReference type="CDD" id="cd00121">
    <property type="entry name" value="MATH"/>
    <property type="match status" value="1"/>
</dbReference>
<dbReference type="OrthoDB" id="2116871at2759"/>
<accession>V7BIH6</accession>
<dbReference type="Proteomes" id="UP000000226">
    <property type="component" value="Chromosome 7"/>
</dbReference>
<proteinExistence type="predicted"/>
<evidence type="ECO:0000313" key="4">
    <source>
        <dbReference type="EMBL" id="ESW17744.1"/>
    </source>
</evidence>
<dbReference type="SMR" id="V7BIH6"/>
<dbReference type="OMA" id="MTEDACE"/>
<dbReference type="STRING" id="3885.V7BIH6"/>
<dbReference type="AlphaFoldDB" id="V7BIH6"/>
<evidence type="ECO:0000313" key="5">
    <source>
        <dbReference type="Proteomes" id="UP000000226"/>
    </source>
</evidence>
<evidence type="ECO:0000256" key="1">
    <source>
        <dbReference type="ARBA" id="ARBA00023054"/>
    </source>
</evidence>
<evidence type="ECO:0000256" key="2">
    <source>
        <dbReference type="SAM" id="Coils"/>
    </source>
</evidence>
<dbReference type="PANTHER" id="PTHR46236:SF35">
    <property type="entry name" value="MATH DOMAIN-CONTAINING PROTEIN"/>
    <property type="match status" value="1"/>
</dbReference>
<dbReference type="InterPro" id="IPR002083">
    <property type="entry name" value="MATH/TRAF_dom"/>
</dbReference>
<name>V7BIH6_PHAVU</name>
<evidence type="ECO:0000259" key="3">
    <source>
        <dbReference type="PROSITE" id="PS50144"/>
    </source>
</evidence>
<gene>
    <name evidence="4" type="ORF">PHAVU_007G264600g</name>
</gene>
<organism evidence="4 5">
    <name type="scientific">Phaseolus vulgaris</name>
    <name type="common">Kidney bean</name>
    <name type="synonym">French bean</name>
    <dbReference type="NCBI Taxonomy" id="3885"/>
    <lineage>
        <taxon>Eukaryota</taxon>
        <taxon>Viridiplantae</taxon>
        <taxon>Streptophyta</taxon>
        <taxon>Embryophyta</taxon>
        <taxon>Tracheophyta</taxon>
        <taxon>Spermatophyta</taxon>
        <taxon>Magnoliopsida</taxon>
        <taxon>eudicotyledons</taxon>
        <taxon>Gunneridae</taxon>
        <taxon>Pentapetalae</taxon>
        <taxon>rosids</taxon>
        <taxon>fabids</taxon>
        <taxon>Fabales</taxon>
        <taxon>Fabaceae</taxon>
        <taxon>Papilionoideae</taxon>
        <taxon>50 kb inversion clade</taxon>
        <taxon>NPAAA clade</taxon>
        <taxon>indigoferoid/millettioid clade</taxon>
        <taxon>Phaseoleae</taxon>
        <taxon>Phaseolus</taxon>
    </lineage>
</organism>
<dbReference type="SUPFAM" id="SSF49599">
    <property type="entry name" value="TRAF domain-like"/>
    <property type="match status" value="1"/>
</dbReference>
<protein>
    <recommendedName>
        <fullName evidence="3">MATH domain-containing protein</fullName>
    </recommendedName>
</protein>
<dbReference type="PANTHER" id="PTHR46236">
    <property type="entry name" value="TRAF-LIKE SUPERFAMILY PROTEIN"/>
    <property type="match status" value="1"/>
</dbReference>
<reference evidence="5" key="1">
    <citation type="journal article" date="2014" name="Nat. Genet.">
        <title>A reference genome for common bean and genome-wide analysis of dual domestications.</title>
        <authorList>
            <person name="Schmutz J."/>
            <person name="McClean P.E."/>
            <person name="Mamidi S."/>
            <person name="Wu G.A."/>
            <person name="Cannon S.B."/>
            <person name="Grimwood J."/>
            <person name="Jenkins J."/>
            <person name="Shu S."/>
            <person name="Song Q."/>
            <person name="Chavarro C."/>
            <person name="Torres-Torres M."/>
            <person name="Geffroy V."/>
            <person name="Moghaddam S.M."/>
            <person name="Gao D."/>
            <person name="Abernathy B."/>
            <person name="Barry K."/>
            <person name="Blair M."/>
            <person name="Brick M.A."/>
            <person name="Chovatia M."/>
            <person name="Gepts P."/>
            <person name="Goodstein D.M."/>
            <person name="Gonzales M."/>
            <person name="Hellsten U."/>
            <person name="Hyten D.L."/>
            <person name="Jia G."/>
            <person name="Kelly J.D."/>
            <person name="Kudrna D."/>
            <person name="Lee R."/>
            <person name="Richard M.M."/>
            <person name="Miklas P.N."/>
            <person name="Osorno J.M."/>
            <person name="Rodrigues J."/>
            <person name="Thareau V."/>
            <person name="Urrea C.A."/>
            <person name="Wang M."/>
            <person name="Yu Y."/>
            <person name="Zhang M."/>
            <person name="Wing R.A."/>
            <person name="Cregan P.B."/>
            <person name="Rokhsar D.S."/>
            <person name="Jackson S.A."/>
        </authorList>
    </citation>
    <scope>NUCLEOTIDE SEQUENCE [LARGE SCALE GENOMIC DNA]</scope>
    <source>
        <strain evidence="5">cv. G19833</strain>
    </source>
</reference>
<dbReference type="PROSITE" id="PS50144">
    <property type="entry name" value="MATH"/>
    <property type="match status" value="1"/>
</dbReference>
<feature type="coiled-coil region" evidence="2">
    <location>
        <begin position="278"/>
        <end position="319"/>
    </location>
</feature>
<sequence length="340" mass="39786">MEKENNKDKMFEKYTWTIKDFSKLGSHKLFSQKFSIDDHLWRILIFPKGLNNMNHLSIYLDGGASVGNLAEGWKKFINFKLALINQINHKMTKTRETEHQFDAKNIDWGFSQFIPLDELHNPKNGFIVNDTCIIEVEILVSKLKQENEVDKPDNKIKDILTKHIDKPLPKETFTTFGETLDLKGLGKIEQHFFPLLEQVCSKHPSLLNSQKKRTLEYVEWAFTALGRVLHFLKTKMVKDMDEDACNHLQILWEELETFKFDLTWLEPHVQSALNMKNYKERSVEVKKLKENVSSLEMETKMLEEKMIETKVNLEIARRELTKISEGFVEYNLDDGLAYGG</sequence>
<dbReference type="Gramene" id="ESW17744">
    <property type="protein sequence ID" value="ESW17744"/>
    <property type="gene ID" value="PHAVU_007G264600g"/>
</dbReference>
<feature type="domain" description="MATH" evidence="3">
    <location>
        <begin position="11"/>
        <end position="138"/>
    </location>
</feature>
<dbReference type="EMBL" id="CM002294">
    <property type="protein sequence ID" value="ESW17744.1"/>
    <property type="molecule type" value="Genomic_DNA"/>
</dbReference>
<dbReference type="InterPro" id="IPR008974">
    <property type="entry name" value="TRAF-like"/>
</dbReference>
<dbReference type="Pfam" id="PF22486">
    <property type="entry name" value="MATH_2"/>
    <property type="match status" value="1"/>
</dbReference>
<dbReference type="InterPro" id="IPR050804">
    <property type="entry name" value="MCC"/>
</dbReference>
<dbReference type="SMART" id="SM00061">
    <property type="entry name" value="MATH"/>
    <property type="match status" value="1"/>
</dbReference>
<dbReference type="eggNOG" id="KOG1863">
    <property type="taxonomic scope" value="Eukaryota"/>
</dbReference>
<keyword evidence="5" id="KW-1185">Reference proteome</keyword>